<reference evidence="1" key="1">
    <citation type="journal article" date="2022" name="bioRxiv">
        <title>Population genetic analysis of Ophidiomyces ophidiicola, the causative agent of snake fungal disease, indicates recent introductions to the USA.</title>
        <authorList>
            <person name="Ladner J.T."/>
            <person name="Palmer J.M."/>
            <person name="Ettinger C.L."/>
            <person name="Stajich J.E."/>
            <person name="Farrell T.M."/>
            <person name="Glorioso B.M."/>
            <person name="Lawson B."/>
            <person name="Price S.J."/>
            <person name="Stengle A.G."/>
            <person name="Grear D.A."/>
            <person name="Lorch J.M."/>
        </authorList>
    </citation>
    <scope>NUCLEOTIDE SEQUENCE</scope>
    <source>
        <strain evidence="1">NWHC 24266-5</strain>
    </source>
</reference>
<accession>A0ACB8UW33</accession>
<dbReference type="EMBL" id="JALBCA010000047">
    <property type="protein sequence ID" value="KAI2386545.1"/>
    <property type="molecule type" value="Genomic_DNA"/>
</dbReference>
<comment type="caution">
    <text evidence="1">The sequence shown here is derived from an EMBL/GenBank/DDBJ whole genome shotgun (WGS) entry which is preliminary data.</text>
</comment>
<name>A0ACB8UW33_9EURO</name>
<protein>
    <submittedName>
        <fullName evidence="1">Uncharacterized protein</fullName>
    </submittedName>
</protein>
<evidence type="ECO:0000313" key="1">
    <source>
        <dbReference type="EMBL" id="KAI2386545.1"/>
    </source>
</evidence>
<proteinExistence type="predicted"/>
<sequence>MVGETSLNVVCEADGEAMPQTFLYLMSLQTGASLITLSLLLNKISGIYGLLAIFTGVRLSPFQLSMYIYSVFALILTAFLTPHIRKQTPLYCLALAWFYLIDSIVNAAYTAAFAVSWFLVMSQHRHTPASGLGSSTIGDAAGFTKPKYNVSSVRVSPGDGVASTEPATSLAGTTSGKPSLGNGVLQPESLQSIGVICTLWTIRVYFVLIMMAFARQCLRQYAFSPKAPLSHHGSVAHSRNTSTVSNVDLEPNPFLPRLPDGQGWKGRLGRAMISVGRGYWLDGDDDDNWMFGMSRKFHRNNNNGFFNSSDGGLGERERRRRSGTGPPAPSHTMLQQFTSLQQSPAPLDGNKLPSPAPGSVASPKTHGTPEGHPW</sequence>
<organism evidence="1">
    <name type="scientific">Ophidiomyces ophidiicola</name>
    <dbReference type="NCBI Taxonomy" id="1387563"/>
    <lineage>
        <taxon>Eukaryota</taxon>
        <taxon>Fungi</taxon>
        <taxon>Dikarya</taxon>
        <taxon>Ascomycota</taxon>
        <taxon>Pezizomycotina</taxon>
        <taxon>Eurotiomycetes</taxon>
        <taxon>Eurotiomycetidae</taxon>
        <taxon>Onygenales</taxon>
        <taxon>Onygenaceae</taxon>
        <taxon>Ophidiomyces</taxon>
    </lineage>
</organism>
<gene>
    <name evidence="1" type="ORF">LOY88_003563</name>
</gene>